<protein>
    <submittedName>
        <fullName evidence="3">Uncharacterized protein</fullName>
    </submittedName>
</protein>
<dbReference type="EMBL" id="JBHRVV010000001">
    <property type="protein sequence ID" value="MFC3458795.1"/>
    <property type="molecule type" value="Genomic_DNA"/>
</dbReference>
<evidence type="ECO:0000313" key="4">
    <source>
        <dbReference type="Proteomes" id="UP001595665"/>
    </source>
</evidence>
<evidence type="ECO:0000256" key="2">
    <source>
        <dbReference type="SAM" id="SignalP"/>
    </source>
</evidence>
<feature type="chain" id="PRO_5046634201" evidence="2">
    <location>
        <begin position="21"/>
        <end position="88"/>
    </location>
</feature>
<dbReference type="Proteomes" id="UP001595665">
    <property type="component" value="Unassembled WGS sequence"/>
</dbReference>
<keyword evidence="4" id="KW-1185">Reference proteome</keyword>
<keyword evidence="1" id="KW-0472">Membrane</keyword>
<sequence length="88" mass="9768">MKTQCKAASFCLLVAAVVLAFQREPGALLAGAIALQLYALTQWQANWYERIALRSWSRVLRRRYETSLAGVLCAMASMPLLIGYFALA</sequence>
<feature type="signal peptide" evidence="2">
    <location>
        <begin position="1"/>
        <end position="20"/>
    </location>
</feature>
<evidence type="ECO:0000313" key="3">
    <source>
        <dbReference type="EMBL" id="MFC3458795.1"/>
    </source>
</evidence>
<name>A0ABV7PHX9_9BURK</name>
<keyword evidence="1" id="KW-0812">Transmembrane</keyword>
<reference evidence="4" key="1">
    <citation type="journal article" date="2019" name="Int. J. Syst. Evol. Microbiol.">
        <title>The Global Catalogue of Microorganisms (GCM) 10K type strain sequencing project: providing services to taxonomists for standard genome sequencing and annotation.</title>
        <authorList>
            <consortium name="The Broad Institute Genomics Platform"/>
            <consortium name="The Broad Institute Genome Sequencing Center for Infectious Disease"/>
            <person name="Wu L."/>
            <person name="Ma J."/>
        </authorList>
    </citation>
    <scope>NUCLEOTIDE SEQUENCE [LARGE SCALE GENOMIC DNA]</scope>
    <source>
        <strain evidence="4">CCM 7480</strain>
    </source>
</reference>
<feature type="transmembrane region" description="Helical" evidence="1">
    <location>
        <begin position="68"/>
        <end position="87"/>
    </location>
</feature>
<organism evidence="3 4">
    <name type="scientific">Massilia haematophila</name>
    <dbReference type="NCBI Taxonomy" id="457923"/>
    <lineage>
        <taxon>Bacteria</taxon>
        <taxon>Pseudomonadati</taxon>
        <taxon>Pseudomonadota</taxon>
        <taxon>Betaproteobacteria</taxon>
        <taxon>Burkholderiales</taxon>
        <taxon>Oxalobacteraceae</taxon>
        <taxon>Telluria group</taxon>
        <taxon>Massilia</taxon>
    </lineage>
</organism>
<proteinExistence type="predicted"/>
<gene>
    <name evidence="3" type="ORF">ACFOPH_11145</name>
</gene>
<dbReference type="RefSeq" id="WP_312550524.1">
    <property type="nucleotide sequence ID" value="NZ_JBHRVV010000001.1"/>
</dbReference>
<accession>A0ABV7PHX9</accession>
<evidence type="ECO:0000256" key="1">
    <source>
        <dbReference type="SAM" id="Phobius"/>
    </source>
</evidence>
<comment type="caution">
    <text evidence="3">The sequence shown here is derived from an EMBL/GenBank/DDBJ whole genome shotgun (WGS) entry which is preliminary data.</text>
</comment>
<keyword evidence="1" id="KW-1133">Transmembrane helix</keyword>
<keyword evidence="2" id="KW-0732">Signal</keyword>